<comment type="caution">
    <text evidence="1">The sequence shown here is derived from an EMBL/GenBank/DDBJ whole genome shotgun (WGS) entry which is preliminary data.</text>
</comment>
<accession>A0A4Q2K035</accession>
<evidence type="ECO:0000313" key="1">
    <source>
        <dbReference type="EMBL" id="RXZ54739.1"/>
    </source>
</evidence>
<name>A0A4Q2K035_9ACTN</name>
<dbReference type="RefSeq" id="WP_129425411.1">
    <property type="nucleotide sequence ID" value="NZ_SDPW01000001.1"/>
</dbReference>
<sequence>MSAGNWLSPVEIVDSKVLGLGLSVADGFSGGETYLSLTMNSSFASPKFSDGNRLCKCVLEAVGNWSVDEEGCEPAFSASCKLGMVVAIPEASLPAMQESEKEAFVMANTVSIAYGKIRAVVENITAESVVGKQTLPAIDPYGFVASLHASDDLENLG</sequence>
<dbReference type="Proteomes" id="UP000293345">
    <property type="component" value="Unassembled WGS sequence"/>
</dbReference>
<gene>
    <name evidence="1" type="ORF">ET524_09785</name>
</gene>
<evidence type="ECO:0000313" key="2">
    <source>
        <dbReference type="Proteomes" id="UP000293345"/>
    </source>
</evidence>
<keyword evidence="2" id="KW-1185">Reference proteome</keyword>
<proteinExistence type="predicted"/>
<organism evidence="1 2">
    <name type="scientific">Senegalimassilia faecalis</name>
    <dbReference type="NCBI Taxonomy" id="2509433"/>
    <lineage>
        <taxon>Bacteria</taxon>
        <taxon>Bacillati</taxon>
        <taxon>Actinomycetota</taxon>
        <taxon>Coriobacteriia</taxon>
        <taxon>Coriobacteriales</taxon>
        <taxon>Coriobacteriaceae</taxon>
        <taxon>Senegalimassilia</taxon>
    </lineage>
</organism>
<reference evidence="1 2" key="1">
    <citation type="submission" date="2019-01" db="EMBL/GenBank/DDBJ databases">
        <title>Senegalimassilia sp. nov. KGMB04484 isolated human feces.</title>
        <authorList>
            <person name="Han K.-I."/>
            <person name="Kim J.-S."/>
            <person name="Lee K.C."/>
            <person name="Suh M.K."/>
            <person name="Eom M.K."/>
            <person name="Lee J.H."/>
            <person name="Park S.-H."/>
            <person name="Kang S.W."/>
            <person name="Park J.-E."/>
            <person name="Oh B.S."/>
            <person name="Yu S.Y."/>
            <person name="Choi S.-H."/>
            <person name="Lee D.H."/>
            <person name="Yoon H."/>
            <person name="Kim B.-Y."/>
            <person name="Lee J.H."/>
            <person name="Lee J.-S."/>
        </authorList>
    </citation>
    <scope>NUCLEOTIDE SEQUENCE [LARGE SCALE GENOMIC DNA]</scope>
    <source>
        <strain evidence="1 2">KGMB04484</strain>
    </source>
</reference>
<dbReference type="OrthoDB" id="9891578at2"/>
<dbReference type="Gene3D" id="3.10.420.10">
    <property type="entry name" value="SecB-like"/>
    <property type="match status" value="1"/>
</dbReference>
<dbReference type="AlphaFoldDB" id="A0A4Q2K035"/>
<dbReference type="EMBL" id="SDPW01000001">
    <property type="protein sequence ID" value="RXZ54739.1"/>
    <property type="molecule type" value="Genomic_DNA"/>
</dbReference>
<dbReference type="InterPro" id="IPR035958">
    <property type="entry name" value="SecB-like_sf"/>
</dbReference>
<protein>
    <submittedName>
        <fullName evidence="1">Uncharacterized protein</fullName>
    </submittedName>
</protein>